<dbReference type="GeneID" id="6013664"/>
<dbReference type="InterPro" id="IPR027417">
    <property type="entry name" value="P-loop_NTPase"/>
</dbReference>
<dbReference type="Proteomes" id="UP000001861">
    <property type="component" value="Unassembled WGS sequence"/>
</dbReference>
<evidence type="ECO:0000313" key="10">
    <source>
        <dbReference type="EMBL" id="EAU84725.1"/>
    </source>
</evidence>
<comment type="function">
    <text evidence="6 8">Small GTPase required for proper nuclear import of RNA polymerase II and III (RNAPII and RNAPIII). May act at an RNAP assembly step prior to nuclear import.</text>
</comment>
<dbReference type="GO" id="GO:0005525">
    <property type="term" value="F:GTP binding"/>
    <property type="evidence" value="ECO:0007669"/>
    <property type="project" value="UniProtKB-KW"/>
</dbReference>
<dbReference type="SUPFAM" id="SSF52540">
    <property type="entry name" value="P-loop containing nucleoside triphosphate hydrolases"/>
    <property type="match status" value="1"/>
</dbReference>
<dbReference type="PANTHER" id="PTHR21231">
    <property type="entry name" value="XPA-BINDING PROTEIN 1-RELATED"/>
    <property type="match status" value="1"/>
</dbReference>
<dbReference type="Gene3D" id="3.40.50.300">
    <property type="entry name" value="P-loop containing nucleotide triphosphate hydrolases"/>
    <property type="match status" value="1"/>
</dbReference>
<dbReference type="FunCoup" id="A8NXA0">
    <property type="interactions" value="676"/>
</dbReference>
<keyword evidence="4 8" id="KW-0378">Hydrolase</keyword>
<keyword evidence="3 8" id="KW-0547">Nucleotide-binding</keyword>
<dbReference type="VEuPathDB" id="FungiDB:CC1G_00244"/>
<dbReference type="eggNOG" id="KOG1534">
    <property type="taxonomic scope" value="Eukaryota"/>
</dbReference>
<dbReference type="FunFam" id="3.40.50.300:FF:000552">
    <property type="entry name" value="GPN-loop GTPase 3"/>
    <property type="match status" value="1"/>
</dbReference>
<dbReference type="InterPro" id="IPR030228">
    <property type="entry name" value="Gpn3"/>
</dbReference>
<evidence type="ECO:0000256" key="9">
    <source>
        <dbReference type="SAM" id="MobiDB-lite"/>
    </source>
</evidence>
<name>A8NXA0_COPC7</name>
<evidence type="ECO:0000256" key="4">
    <source>
        <dbReference type="ARBA" id="ARBA00022801"/>
    </source>
</evidence>
<dbReference type="GO" id="GO:0003924">
    <property type="term" value="F:GTPase activity"/>
    <property type="evidence" value="ECO:0007669"/>
    <property type="project" value="TreeGrafter"/>
</dbReference>
<dbReference type="InParanoid" id="A8NXA0"/>
<proteinExistence type="inferred from homology"/>
<evidence type="ECO:0000256" key="8">
    <source>
        <dbReference type="RuleBase" id="RU365059"/>
    </source>
</evidence>
<dbReference type="CDD" id="cd17872">
    <property type="entry name" value="GPN3"/>
    <property type="match status" value="1"/>
</dbReference>
<evidence type="ECO:0000256" key="6">
    <source>
        <dbReference type="ARBA" id="ARBA00054449"/>
    </source>
</evidence>
<evidence type="ECO:0000256" key="1">
    <source>
        <dbReference type="ARBA" id="ARBA00005290"/>
    </source>
</evidence>
<dbReference type="RefSeq" id="XP_001837108.1">
    <property type="nucleotide sequence ID" value="XM_001837056.1"/>
</dbReference>
<evidence type="ECO:0000256" key="7">
    <source>
        <dbReference type="ARBA" id="ARBA00061952"/>
    </source>
</evidence>
<dbReference type="OMA" id="LYTHMTV"/>
<keyword evidence="11" id="KW-1185">Reference proteome</keyword>
<comment type="similarity">
    <text evidence="1 8">Belongs to the GPN-loop GTPase family.</text>
</comment>
<dbReference type="EMBL" id="AACS02000005">
    <property type="protein sequence ID" value="EAU84725.1"/>
    <property type="molecule type" value="Genomic_DNA"/>
</dbReference>
<keyword evidence="5 8" id="KW-0342">GTP-binding</keyword>
<evidence type="ECO:0000256" key="3">
    <source>
        <dbReference type="ARBA" id="ARBA00022741"/>
    </source>
</evidence>
<dbReference type="Pfam" id="PF03029">
    <property type="entry name" value="ATP_bind_1"/>
    <property type="match status" value="1"/>
</dbReference>
<evidence type="ECO:0000256" key="5">
    <source>
        <dbReference type="ARBA" id="ARBA00023134"/>
    </source>
</evidence>
<comment type="subunit">
    <text evidence="7">Heterodimers with GPN1 or GPN2. Binds to RNA polymerase II (RNAPII).</text>
</comment>
<sequence>MRYAVLVTGPAGAGKSTFSGAFMTHLRNSKRTAHLVNLDPAAAPESFEYEPVIDIKDLISLEDVMNELEYGPNGGLVYCFEYLMENMDWLEEELGGYDDDYLIIDCPGQIELYTHHPFLPTLVQNLQRLNIRTSAVYLIESQFIEDKYKFFSGVLSAMSAMVNLEIPWINIMSKMDLILPNPEDESKGARNGLRRRKDIARYLDPDPLLLATRHDDRTPDSNPRFHALNQALVQLIEDHPLVSFLPLDLTNTDSIETVISHIDYTMQYGEDEEPKEPHDLDEGDFQDLE</sequence>
<organism evidence="10 11">
    <name type="scientific">Coprinopsis cinerea (strain Okayama-7 / 130 / ATCC MYA-4618 / FGSC 9003)</name>
    <name type="common">Inky cap fungus</name>
    <name type="synonym">Hormographiella aspergillata</name>
    <dbReference type="NCBI Taxonomy" id="240176"/>
    <lineage>
        <taxon>Eukaryota</taxon>
        <taxon>Fungi</taxon>
        <taxon>Dikarya</taxon>
        <taxon>Basidiomycota</taxon>
        <taxon>Agaricomycotina</taxon>
        <taxon>Agaricomycetes</taxon>
        <taxon>Agaricomycetidae</taxon>
        <taxon>Agaricales</taxon>
        <taxon>Agaricineae</taxon>
        <taxon>Psathyrellaceae</taxon>
        <taxon>Coprinopsis</taxon>
    </lineage>
</organism>
<dbReference type="OrthoDB" id="5839at2759"/>
<dbReference type="InterPro" id="IPR004130">
    <property type="entry name" value="Gpn"/>
</dbReference>
<comment type="caution">
    <text evidence="10">The sequence shown here is derived from an EMBL/GenBank/DDBJ whole genome shotgun (WGS) entry which is preliminary data.</text>
</comment>
<evidence type="ECO:0000313" key="11">
    <source>
        <dbReference type="Proteomes" id="UP000001861"/>
    </source>
</evidence>
<dbReference type="STRING" id="240176.A8NXA0"/>
<evidence type="ECO:0000256" key="2">
    <source>
        <dbReference type="ARBA" id="ARBA00014587"/>
    </source>
</evidence>
<dbReference type="KEGG" id="cci:CC1G_00244"/>
<protein>
    <recommendedName>
        <fullName evidence="2 8">GPN-loop GTPase 3</fullName>
    </recommendedName>
</protein>
<dbReference type="AlphaFoldDB" id="A8NXA0"/>
<reference evidence="10 11" key="1">
    <citation type="journal article" date="2010" name="Proc. Natl. Acad. Sci. U.S.A.">
        <title>Insights into evolution of multicellular fungi from the assembled chromosomes of the mushroom Coprinopsis cinerea (Coprinus cinereus).</title>
        <authorList>
            <person name="Stajich J.E."/>
            <person name="Wilke S.K."/>
            <person name="Ahren D."/>
            <person name="Au C.H."/>
            <person name="Birren B.W."/>
            <person name="Borodovsky M."/>
            <person name="Burns C."/>
            <person name="Canback B."/>
            <person name="Casselton L.A."/>
            <person name="Cheng C.K."/>
            <person name="Deng J."/>
            <person name="Dietrich F.S."/>
            <person name="Fargo D.C."/>
            <person name="Farman M.L."/>
            <person name="Gathman A.C."/>
            <person name="Goldberg J."/>
            <person name="Guigo R."/>
            <person name="Hoegger P.J."/>
            <person name="Hooker J.B."/>
            <person name="Huggins A."/>
            <person name="James T.Y."/>
            <person name="Kamada T."/>
            <person name="Kilaru S."/>
            <person name="Kodira C."/>
            <person name="Kues U."/>
            <person name="Kupfer D."/>
            <person name="Kwan H.S."/>
            <person name="Lomsadze A."/>
            <person name="Li W."/>
            <person name="Lilly W.W."/>
            <person name="Ma L.J."/>
            <person name="Mackey A.J."/>
            <person name="Manning G."/>
            <person name="Martin F."/>
            <person name="Muraguchi H."/>
            <person name="Natvig D.O."/>
            <person name="Palmerini H."/>
            <person name="Ramesh M.A."/>
            <person name="Rehmeyer C.J."/>
            <person name="Roe B.A."/>
            <person name="Shenoy N."/>
            <person name="Stanke M."/>
            <person name="Ter-Hovhannisyan V."/>
            <person name="Tunlid A."/>
            <person name="Velagapudi R."/>
            <person name="Vision T.J."/>
            <person name="Zeng Q."/>
            <person name="Zolan M.E."/>
            <person name="Pukkila P.J."/>
        </authorList>
    </citation>
    <scope>NUCLEOTIDE SEQUENCE [LARGE SCALE GENOMIC DNA]</scope>
    <source>
        <strain evidence="11">Okayama-7 / 130 / ATCC MYA-4618 / FGSC 9003</strain>
    </source>
</reference>
<accession>A8NXA0</accession>
<dbReference type="PANTHER" id="PTHR21231:SF7">
    <property type="entry name" value="GPN-LOOP GTPASE 3"/>
    <property type="match status" value="1"/>
</dbReference>
<gene>
    <name evidence="10" type="ORF">CC1G_00244</name>
</gene>
<feature type="region of interest" description="Disordered" evidence="9">
    <location>
        <begin position="270"/>
        <end position="289"/>
    </location>
</feature>